<dbReference type="Pfam" id="PF00171">
    <property type="entry name" value="Aldedh"/>
    <property type="match status" value="1"/>
</dbReference>
<evidence type="ECO:0000259" key="2">
    <source>
        <dbReference type="Pfam" id="PF00171"/>
    </source>
</evidence>
<gene>
    <name evidence="3" type="ORF">PY650_32905</name>
</gene>
<keyword evidence="4" id="KW-1185">Reference proteome</keyword>
<dbReference type="Proteomes" id="UP001172630">
    <property type="component" value="Unassembled WGS sequence"/>
</dbReference>
<dbReference type="SUPFAM" id="SSF53720">
    <property type="entry name" value="ALDH-like"/>
    <property type="match status" value="1"/>
</dbReference>
<feature type="domain" description="Aldehyde dehydrogenase" evidence="2">
    <location>
        <begin position="40"/>
        <end position="415"/>
    </location>
</feature>
<evidence type="ECO:0000313" key="3">
    <source>
        <dbReference type="EMBL" id="MDL2410316.1"/>
    </source>
</evidence>
<evidence type="ECO:0000256" key="1">
    <source>
        <dbReference type="ARBA" id="ARBA00023002"/>
    </source>
</evidence>
<comment type="caution">
    <text evidence="3">The sequence shown here is derived from an EMBL/GenBank/DDBJ whole genome shotgun (WGS) entry which is preliminary data.</text>
</comment>
<dbReference type="InterPro" id="IPR015590">
    <property type="entry name" value="Aldehyde_DH_dom"/>
</dbReference>
<dbReference type="InterPro" id="IPR016161">
    <property type="entry name" value="Ald_DH/histidinol_DH"/>
</dbReference>
<dbReference type="PANTHER" id="PTHR43353:SF3">
    <property type="entry name" value="ALDEHYDE DEHYDROGENASE-RELATED"/>
    <property type="match status" value="1"/>
</dbReference>
<protein>
    <submittedName>
        <fullName evidence="3">Aldehyde dehydrogenase (NADP(+))</fullName>
    </submittedName>
</protein>
<dbReference type="PANTHER" id="PTHR43353">
    <property type="entry name" value="SUCCINATE-SEMIALDEHYDE DEHYDROGENASE, MITOCHONDRIAL"/>
    <property type="match status" value="1"/>
</dbReference>
<dbReference type="Gene3D" id="3.40.605.10">
    <property type="entry name" value="Aldehyde Dehydrogenase, Chain A, domain 1"/>
    <property type="match status" value="1"/>
</dbReference>
<dbReference type="InterPro" id="IPR044151">
    <property type="entry name" value="ALDH_KGSADH"/>
</dbReference>
<reference evidence="3" key="1">
    <citation type="submission" date="2023-06" db="EMBL/GenBank/DDBJ databases">
        <title>Phylogenetic Diversity of Rhizobium strains.</title>
        <authorList>
            <person name="Moura F.T."/>
            <person name="Helene L.C.F."/>
            <person name="Hungria M."/>
        </authorList>
    </citation>
    <scope>NUCLEOTIDE SEQUENCE</scope>
    <source>
        <strain evidence="3">CCGE524</strain>
    </source>
</reference>
<evidence type="ECO:0000313" key="4">
    <source>
        <dbReference type="Proteomes" id="UP001172630"/>
    </source>
</evidence>
<name>A0ABT7KNW7_9HYPH</name>
<dbReference type="RefSeq" id="WP_285884157.1">
    <property type="nucleotide sequence ID" value="NZ_JARFYN010000076.1"/>
</dbReference>
<dbReference type="InterPro" id="IPR016163">
    <property type="entry name" value="Ald_DH_C"/>
</dbReference>
<dbReference type="Gene3D" id="3.40.309.10">
    <property type="entry name" value="Aldehyde Dehydrogenase, Chain A, domain 2"/>
    <property type="match status" value="1"/>
</dbReference>
<proteinExistence type="predicted"/>
<keyword evidence="1" id="KW-0560">Oxidoreductase</keyword>
<organism evidence="3 4">
    <name type="scientific">Rhizobium calliandrae</name>
    <dbReference type="NCBI Taxonomy" id="1312182"/>
    <lineage>
        <taxon>Bacteria</taxon>
        <taxon>Pseudomonadati</taxon>
        <taxon>Pseudomonadota</taxon>
        <taxon>Alphaproteobacteria</taxon>
        <taxon>Hyphomicrobiales</taxon>
        <taxon>Rhizobiaceae</taxon>
        <taxon>Rhizobium/Agrobacterium group</taxon>
        <taxon>Rhizobium</taxon>
    </lineage>
</organism>
<accession>A0ABT7KNW7</accession>
<dbReference type="EMBL" id="JARFYN010000076">
    <property type="protein sequence ID" value="MDL2410316.1"/>
    <property type="molecule type" value="Genomic_DNA"/>
</dbReference>
<dbReference type="InterPro" id="IPR016162">
    <property type="entry name" value="Ald_DH_N"/>
</dbReference>
<sequence>MKMITGELLIGGSTRHGENGEIWAIEAASGRRLEPSFGGAALEDLEQACLLADQAFDTFRATSLDERAMLLEKIASNILDLGDELVDRCVAETGLPRIRIEGERSRTVGQLQLFASVVREGAFLDVRIDKALPSRKPLPRPDIRLTNIGVGPVGVFGASNFPLAFSVAGGDTASALAAGCPVVVKAHSAHPGTSELVGRAVQSAVRACGMPEGTFSLIFDSTRAVSQALVANPHIKAIGFTGSRSAGVAFMEIAARRPERIPVYAEMSSINPVILFPSALAARGAEIGNQLVAALTLGAGQFCTNPGLILAVNGEGYDSFVTAARETISTTAAATMLTPTIHKAYCSGVDQLVTHQSVKTVARGLAGGENQGQAGVFETTAGAFLSHRELQEEVFGAATLIVRCDGPEELREVVEHLEGQLTIAMHIDQGDYGLARELTPLLERKAGRLIVNGFGTGVEVSHAMVHGGPFPATSDVRATSVGSLAIERFLRPVCYQAFPPELLPSAVSDANAWGVPQRIDPKP</sequence>
<dbReference type="InterPro" id="IPR050740">
    <property type="entry name" value="Aldehyde_DH_Superfamily"/>
</dbReference>
<dbReference type="CDD" id="cd07129">
    <property type="entry name" value="ALDH_KGSADH"/>
    <property type="match status" value="1"/>
</dbReference>